<dbReference type="PANTHER" id="PTHR42852">
    <property type="entry name" value="THIOL:DISULFIDE INTERCHANGE PROTEIN DSBE"/>
    <property type="match status" value="1"/>
</dbReference>
<dbReference type="InterPro" id="IPR013766">
    <property type="entry name" value="Thioredoxin_domain"/>
</dbReference>
<evidence type="ECO:0000256" key="3">
    <source>
        <dbReference type="ARBA" id="ARBA00023284"/>
    </source>
</evidence>
<evidence type="ECO:0000313" key="6">
    <source>
        <dbReference type="EMBL" id="SHE31995.1"/>
    </source>
</evidence>
<dbReference type="CDD" id="cd02966">
    <property type="entry name" value="TlpA_like_family"/>
    <property type="match status" value="1"/>
</dbReference>
<dbReference type="EMBL" id="FQUO01000001">
    <property type="protein sequence ID" value="SHE31995.1"/>
    <property type="molecule type" value="Genomic_DNA"/>
</dbReference>
<keyword evidence="7" id="KW-1185">Reference proteome</keyword>
<keyword evidence="6" id="KW-0413">Isomerase</keyword>
<feature type="domain" description="Thioredoxin" evidence="5">
    <location>
        <begin position="50"/>
        <end position="185"/>
    </location>
</feature>
<dbReference type="GO" id="GO:0016853">
    <property type="term" value="F:isomerase activity"/>
    <property type="evidence" value="ECO:0007669"/>
    <property type="project" value="UniProtKB-KW"/>
</dbReference>
<evidence type="ECO:0000256" key="4">
    <source>
        <dbReference type="SAM" id="SignalP"/>
    </source>
</evidence>
<dbReference type="PROSITE" id="PS51257">
    <property type="entry name" value="PROKAR_LIPOPROTEIN"/>
    <property type="match status" value="1"/>
</dbReference>
<dbReference type="RefSeq" id="WP_073039040.1">
    <property type="nucleotide sequence ID" value="NZ_FQUO01000001.1"/>
</dbReference>
<reference evidence="6 7" key="1">
    <citation type="submission" date="2016-11" db="EMBL/GenBank/DDBJ databases">
        <authorList>
            <person name="Jaros S."/>
            <person name="Januszkiewicz K."/>
            <person name="Wedrychowicz H."/>
        </authorList>
    </citation>
    <scope>NUCLEOTIDE SEQUENCE [LARGE SCALE GENOMIC DNA]</scope>
    <source>
        <strain evidence="6 7">DSM 26897</strain>
    </source>
</reference>
<comment type="subcellular location">
    <subcellularLocation>
        <location evidence="1">Cell envelope</location>
    </subcellularLocation>
</comment>
<dbReference type="GO" id="GO:0016491">
    <property type="term" value="F:oxidoreductase activity"/>
    <property type="evidence" value="ECO:0007669"/>
    <property type="project" value="InterPro"/>
</dbReference>
<dbReference type="PROSITE" id="PS51352">
    <property type="entry name" value="THIOREDOXIN_2"/>
    <property type="match status" value="1"/>
</dbReference>
<dbReference type="PROSITE" id="PS00194">
    <property type="entry name" value="THIOREDOXIN_1"/>
    <property type="match status" value="1"/>
</dbReference>
<dbReference type="Pfam" id="PF08534">
    <property type="entry name" value="Redoxin"/>
    <property type="match status" value="1"/>
</dbReference>
<evidence type="ECO:0000256" key="1">
    <source>
        <dbReference type="ARBA" id="ARBA00004196"/>
    </source>
</evidence>
<dbReference type="Gene3D" id="3.40.30.10">
    <property type="entry name" value="Glutaredoxin"/>
    <property type="match status" value="1"/>
</dbReference>
<name>A0A1M4SIF8_9BACT</name>
<evidence type="ECO:0000313" key="7">
    <source>
        <dbReference type="Proteomes" id="UP000184368"/>
    </source>
</evidence>
<dbReference type="STRING" id="1302690.BUE76_23570"/>
<protein>
    <submittedName>
        <fullName evidence="6">Thiol-disulfide isomerase or thioredoxin</fullName>
    </submittedName>
</protein>
<dbReference type="AlphaFoldDB" id="A0A1M4SIF8"/>
<feature type="chain" id="PRO_5013222850" evidence="4">
    <location>
        <begin position="24"/>
        <end position="185"/>
    </location>
</feature>
<keyword evidence="3" id="KW-0676">Redox-active center</keyword>
<feature type="signal peptide" evidence="4">
    <location>
        <begin position="1"/>
        <end position="23"/>
    </location>
</feature>
<dbReference type="GO" id="GO:0017004">
    <property type="term" value="P:cytochrome complex assembly"/>
    <property type="evidence" value="ECO:0007669"/>
    <property type="project" value="UniProtKB-KW"/>
</dbReference>
<dbReference type="InterPro" id="IPR013740">
    <property type="entry name" value="Redoxin"/>
</dbReference>
<accession>A0A1M4SIF8</accession>
<dbReference type="PANTHER" id="PTHR42852:SF13">
    <property type="entry name" value="PROTEIN DIPZ"/>
    <property type="match status" value="1"/>
</dbReference>
<dbReference type="OrthoDB" id="9815205at2"/>
<keyword evidence="4" id="KW-0732">Signal</keyword>
<dbReference type="SUPFAM" id="SSF52833">
    <property type="entry name" value="Thioredoxin-like"/>
    <property type="match status" value="1"/>
</dbReference>
<gene>
    <name evidence="6" type="ORF">SAMN05444008_101138</name>
</gene>
<keyword evidence="2" id="KW-0201">Cytochrome c-type biogenesis</keyword>
<organism evidence="6 7">
    <name type="scientific">Cnuella takakiae</name>
    <dbReference type="NCBI Taxonomy" id="1302690"/>
    <lineage>
        <taxon>Bacteria</taxon>
        <taxon>Pseudomonadati</taxon>
        <taxon>Bacteroidota</taxon>
        <taxon>Chitinophagia</taxon>
        <taxon>Chitinophagales</taxon>
        <taxon>Chitinophagaceae</taxon>
        <taxon>Cnuella</taxon>
    </lineage>
</organism>
<evidence type="ECO:0000259" key="5">
    <source>
        <dbReference type="PROSITE" id="PS51352"/>
    </source>
</evidence>
<evidence type="ECO:0000256" key="2">
    <source>
        <dbReference type="ARBA" id="ARBA00022748"/>
    </source>
</evidence>
<dbReference type="Proteomes" id="UP000184368">
    <property type="component" value="Unassembled WGS sequence"/>
</dbReference>
<dbReference type="GO" id="GO:0030313">
    <property type="term" value="C:cell envelope"/>
    <property type="evidence" value="ECO:0007669"/>
    <property type="project" value="UniProtKB-SubCell"/>
</dbReference>
<dbReference type="InterPro" id="IPR050553">
    <property type="entry name" value="Thioredoxin_ResA/DsbE_sf"/>
</dbReference>
<proteinExistence type="predicted"/>
<dbReference type="InterPro" id="IPR036249">
    <property type="entry name" value="Thioredoxin-like_sf"/>
</dbReference>
<dbReference type="InterPro" id="IPR017937">
    <property type="entry name" value="Thioredoxin_CS"/>
</dbReference>
<sequence>MKQLFFLSAVIFSSSLVACSNNAAEQNTTSTATEQTISTSENAAAAPSANTNATSLPAFAMQDVNGNPVSLESFKGKKVFVNLWASWCPPCRREMSSIEKLRNGVDSNKVAFVMLSLDDNFNKAKTFIKRQKLSLPLYYPAENLPALFNVQAIPTTFIFNEAGNLLQRVDGGDEYNSEAYRKLLQ</sequence>